<keyword evidence="1 9" id="KW-0963">Cytoplasm</keyword>
<evidence type="ECO:0000256" key="10">
    <source>
        <dbReference type="PROSITE-ProRule" id="PRU00182"/>
    </source>
</evidence>
<feature type="short sequence motif" description="'KMSKS' region" evidence="9">
    <location>
        <begin position="235"/>
        <end position="239"/>
    </location>
</feature>
<dbReference type="InterPro" id="IPR036986">
    <property type="entry name" value="S4_RNA-bd_sf"/>
</dbReference>
<protein>
    <recommendedName>
        <fullName evidence="9">Tyrosine--tRNA ligase</fullName>
        <ecNumber evidence="9">6.1.1.1</ecNumber>
    </recommendedName>
    <alternativeName>
        <fullName evidence="9">Tyrosyl-tRNA synthetase</fullName>
        <shortName evidence="9">TyrRS</shortName>
    </alternativeName>
</protein>
<evidence type="ECO:0000256" key="8">
    <source>
        <dbReference type="ARBA" id="ARBA00048248"/>
    </source>
</evidence>
<dbReference type="SUPFAM" id="SSF52374">
    <property type="entry name" value="Nucleotidylyl transferase"/>
    <property type="match status" value="1"/>
</dbReference>
<sequence>MAQNFSWLHRGVAEIFPQPHDGDNESESLEKRLVNADRPLRIKLGIDPTGADIHLGHSIPVRKLRGFQDAGHMAVLIIGDFTARIGDPTGKSDVRRQLTEADVAQNAQTYLDQVRPILDFDTPGRLEVRYNSEWLSRLDLGKILELLSTMTVGQMLAKEGFAERYKKESPIFLHEFLYPLMQGFDSVAVEADVELGGTDQKFNIAVGRDLQRHFGLKPQFGLLLPILIGTDGVQKMSKSLGNYVGLSEHPAQKYQKLQAVPDDLLSQYFELLTDLPLDSLPENPRDRQEFLAWEIVRQYHGEEAANEAKEAAKSGGQEGSLPEFSLAAVAQFPAKLAFILGACGLCKSTGEGKRKIQEGGVRLDGEKITDVDTTFNVPSDLYGKVLQVGKKNFVRLVG</sequence>
<dbReference type="PROSITE" id="PS00178">
    <property type="entry name" value="AA_TRNA_LIGASE_I"/>
    <property type="match status" value="1"/>
</dbReference>
<name>A0ABZ2UMH4_9CYAN</name>
<dbReference type="InterPro" id="IPR024088">
    <property type="entry name" value="Tyr-tRNA-ligase_bac-type"/>
</dbReference>
<evidence type="ECO:0000256" key="4">
    <source>
        <dbReference type="ARBA" id="ARBA00022840"/>
    </source>
</evidence>
<dbReference type="InterPro" id="IPR024108">
    <property type="entry name" value="Tyr-tRNA-ligase_bac_2"/>
</dbReference>
<comment type="function">
    <text evidence="9">Catalyzes the attachment of tyrosine to tRNA(Tyr) in a two-step reaction: tyrosine is first activated by ATP to form Tyr-AMP and then transferred to the acceptor end of tRNA(Tyr).</text>
</comment>
<evidence type="ECO:0000256" key="1">
    <source>
        <dbReference type="ARBA" id="ARBA00022490"/>
    </source>
</evidence>
<feature type="domain" description="Tyrosine--tRNA ligase SYY-like C-terminal" evidence="11">
    <location>
        <begin position="332"/>
        <end position="394"/>
    </location>
</feature>
<comment type="subunit">
    <text evidence="9">Homodimer.</text>
</comment>
<dbReference type="HAMAP" id="MF_02007">
    <property type="entry name" value="Tyr_tRNA_synth_type2"/>
    <property type="match status" value="1"/>
</dbReference>
<keyword evidence="3 9" id="KW-0547">Nucleotide-binding</keyword>
<evidence type="ECO:0000256" key="2">
    <source>
        <dbReference type="ARBA" id="ARBA00022598"/>
    </source>
</evidence>
<dbReference type="InterPro" id="IPR002305">
    <property type="entry name" value="aa-tRNA-synth_Ic"/>
</dbReference>
<evidence type="ECO:0000256" key="3">
    <source>
        <dbReference type="ARBA" id="ARBA00022741"/>
    </source>
</evidence>
<dbReference type="Pfam" id="PF00579">
    <property type="entry name" value="tRNA-synt_1b"/>
    <property type="match status" value="1"/>
</dbReference>
<feature type="short sequence motif" description="'HIGH' region" evidence="9">
    <location>
        <begin position="48"/>
        <end position="57"/>
    </location>
</feature>
<dbReference type="RefSeq" id="WP_353929251.1">
    <property type="nucleotide sequence ID" value="NZ_CP150886.1"/>
</dbReference>
<dbReference type="CDD" id="cd00805">
    <property type="entry name" value="TyrRS_core"/>
    <property type="match status" value="1"/>
</dbReference>
<organism evidence="12 13">
    <name type="scientific">Okeanomitos corallinicola TIOX110</name>
    <dbReference type="NCBI Taxonomy" id="3133117"/>
    <lineage>
        <taxon>Bacteria</taxon>
        <taxon>Bacillati</taxon>
        <taxon>Cyanobacteriota</taxon>
        <taxon>Cyanophyceae</taxon>
        <taxon>Nostocales</taxon>
        <taxon>Aphanizomenonaceae</taxon>
        <taxon>Okeanomitos</taxon>
    </lineage>
</organism>
<dbReference type="GO" id="GO:0004831">
    <property type="term" value="F:tyrosine-tRNA ligase activity"/>
    <property type="evidence" value="ECO:0007669"/>
    <property type="project" value="UniProtKB-EC"/>
</dbReference>
<comment type="similarity">
    <text evidence="9">Belongs to the class-I aminoacyl-tRNA synthetase family. TyrS type 2 subfamily.</text>
</comment>
<dbReference type="PRINTS" id="PR01040">
    <property type="entry name" value="TRNASYNTHTYR"/>
</dbReference>
<evidence type="ECO:0000259" key="11">
    <source>
        <dbReference type="Pfam" id="PF22421"/>
    </source>
</evidence>
<evidence type="ECO:0000313" key="13">
    <source>
        <dbReference type="Proteomes" id="UP001483337"/>
    </source>
</evidence>
<dbReference type="NCBIfam" id="TIGR00234">
    <property type="entry name" value="tyrS"/>
    <property type="match status" value="1"/>
</dbReference>
<dbReference type="PROSITE" id="PS50889">
    <property type="entry name" value="S4"/>
    <property type="match status" value="1"/>
</dbReference>
<comment type="subcellular location">
    <subcellularLocation>
        <location evidence="9">Cytoplasm</location>
    </subcellularLocation>
</comment>
<keyword evidence="4 9" id="KW-0067">ATP-binding</keyword>
<feature type="binding site" evidence="9">
    <location>
        <position position="238"/>
    </location>
    <ligand>
        <name>ATP</name>
        <dbReference type="ChEBI" id="CHEBI:30616"/>
    </ligand>
</feature>
<dbReference type="InterPro" id="IPR002307">
    <property type="entry name" value="Tyr-tRNA-ligase"/>
</dbReference>
<dbReference type="InterPro" id="IPR001412">
    <property type="entry name" value="aa-tRNA-synth_I_CS"/>
</dbReference>
<dbReference type="Proteomes" id="UP001483337">
    <property type="component" value="Chromosome"/>
</dbReference>
<keyword evidence="6 9" id="KW-0648">Protein biosynthesis</keyword>
<dbReference type="Pfam" id="PF22421">
    <property type="entry name" value="SYY_C-terminal"/>
    <property type="match status" value="1"/>
</dbReference>
<dbReference type="Gene3D" id="3.40.50.620">
    <property type="entry name" value="HUPs"/>
    <property type="match status" value="1"/>
</dbReference>
<keyword evidence="13" id="KW-1185">Reference proteome</keyword>
<dbReference type="Gene3D" id="3.10.290.10">
    <property type="entry name" value="RNA-binding S4 domain"/>
    <property type="match status" value="1"/>
</dbReference>
<dbReference type="Gene3D" id="1.10.240.10">
    <property type="entry name" value="Tyrosyl-Transfer RNA Synthetase"/>
    <property type="match status" value="1"/>
</dbReference>
<keyword evidence="7 9" id="KW-0030">Aminoacyl-tRNA synthetase</keyword>
<dbReference type="SUPFAM" id="SSF55174">
    <property type="entry name" value="Alpha-L RNA-binding motif"/>
    <property type="match status" value="1"/>
</dbReference>
<gene>
    <name evidence="9 12" type="primary">tyrS</name>
    <name evidence="12" type="ORF">WJM97_13080</name>
</gene>
<reference evidence="12 13" key="1">
    <citation type="submission" date="2024-04" db="EMBL/GenBank/DDBJ databases">
        <title>Okeanomitos corallinicola gen. &amp; sp. nov. (Nostocales, Cyanobacteria), a new toxic marine heterocyst-forming cyanobacterium from a coral reef.</title>
        <authorList>
            <person name="Li H."/>
            <person name="Li R."/>
            <person name="Kang J."/>
            <person name="Hii K.S."/>
            <person name="Mohamed H.F."/>
            <person name="Xu X."/>
            <person name="Luo Z."/>
        </authorList>
    </citation>
    <scope>NUCLEOTIDE SEQUENCE [LARGE SCALE GENOMIC DNA]</scope>
    <source>
        <strain evidence="12 13">TIOX110</strain>
    </source>
</reference>
<comment type="catalytic activity">
    <reaction evidence="8 9">
        <text>tRNA(Tyr) + L-tyrosine + ATP = L-tyrosyl-tRNA(Tyr) + AMP + diphosphate + H(+)</text>
        <dbReference type="Rhea" id="RHEA:10220"/>
        <dbReference type="Rhea" id="RHEA-COMP:9706"/>
        <dbReference type="Rhea" id="RHEA-COMP:9707"/>
        <dbReference type="ChEBI" id="CHEBI:15378"/>
        <dbReference type="ChEBI" id="CHEBI:30616"/>
        <dbReference type="ChEBI" id="CHEBI:33019"/>
        <dbReference type="ChEBI" id="CHEBI:58315"/>
        <dbReference type="ChEBI" id="CHEBI:78442"/>
        <dbReference type="ChEBI" id="CHEBI:78536"/>
        <dbReference type="ChEBI" id="CHEBI:456215"/>
        <dbReference type="EC" id="6.1.1.1"/>
    </reaction>
</comment>
<evidence type="ECO:0000313" key="12">
    <source>
        <dbReference type="EMBL" id="WZB86337.1"/>
    </source>
</evidence>
<dbReference type="InterPro" id="IPR054608">
    <property type="entry name" value="SYY-like_C"/>
</dbReference>
<evidence type="ECO:0000256" key="5">
    <source>
        <dbReference type="ARBA" id="ARBA00022884"/>
    </source>
</evidence>
<evidence type="ECO:0000256" key="7">
    <source>
        <dbReference type="ARBA" id="ARBA00023146"/>
    </source>
</evidence>
<dbReference type="EMBL" id="CP150886">
    <property type="protein sequence ID" value="WZB86337.1"/>
    <property type="molecule type" value="Genomic_DNA"/>
</dbReference>
<dbReference type="PANTHER" id="PTHR11766:SF1">
    <property type="entry name" value="TYROSINE--TRNA LIGASE"/>
    <property type="match status" value="1"/>
</dbReference>
<proteinExistence type="inferred from homology"/>
<evidence type="ECO:0000256" key="9">
    <source>
        <dbReference type="HAMAP-Rule" id="MF_02007"/>
    </source>
</evidence>
<accession>A0ABZ2UMH4</accession>
<dbReference type="PANTHER" id="PTHR11766">
    <property type="entry name" value="TYROSYL-TRNA SYNTHETASE"/>
    <property type="match status" value="1"/>
</dbReference>
<dbReference type="InterPro" id="IPR014729">
    <property type="entry name" value="Rossmann-like_a/b/a_fold"/>
</dbReference>
<dbReference type="EC" id="6.1.1.1" evidence="9"/>
<evidence type="ECO:0000256" key="6">
    <source>
        <dbReference type="ARBA" id="ARBA00022917"/>
    </source>
</evidence>
<keyword evidence="5 10" id="KW-0694">RNA-binding</keyword>
<keyword evidence="2 9" id="KW-0436">Ligase</keyword>